<name>A0A0C2I6F3_THEKT</name>
<evidence type="ECO:0000313" key="1">
    <source>
        <dbReference type="EMBL" id="KII60773.1"/>
    </source>
</evidence>
<protein>
    <submittedName>
        <fullName evidence="1">Uncharacterized protein</fullName>
    </submittedName>
</protein>
<organism evidence="1 2">
    <name type="scientific">Thelohanellus kitauei</name>
    <name type="common">Myxosporean</name>
    <dbReference type="NCBI Taxonomy" id="669202"/>
    <lineage>
        <taxon>Eukaryota</taxon>
        <taxon>Metazoa</taxon>
        <taxon>Cnidaria</taxon>
        <taxon>Myxozoa</taxon>
        <taxon>Myxosporea</taxon>
        <taxon>Bivalvulida</taxon>
        <taxon>Platysporina</taxon>
        <taxon>Myxobolidae</taxon>
        <taxon>Thelohanellus</taxon>
    </lineage>
</organism>
<keyword evidence="2" id="KW-1185">Reference proteome</keyword>
<accession>A0A0C2I6F3</accession>
<gene>
    <name evidence="1" type="ORF">RF11_15559</name>
</gene>
<dbReference type="AlphaFoldDB" id="A0A0C2I6F3"/>
<dbReference type="EMBL" id="JWZT01005443">
    <property type="protein sequence ID" value="KII60773.1"/>
    <property type="molecule type" value="Genomic_DNA"/>
</dbReference>
<proteinExistence type="predicted"/>
<dbReference type="Proteomes" id="UP000031668">
    <property type="component" value="Unassembled WGS sequence"/>
</dbReference>
<evidence type="ECO:0000313" key="2">
    <source>
        <dbReference type="Proteomes" id="UP000031668"/>
    </source>
</evidence>
<sequence length="152" mass="16942">MRLHKPRNASRSVQVKLAKSNKLITDMQTIAHCHILSGRGPKTYGPLRGRHDLQGQIVSSTTRQINGLRIGDLESHKRKEGGSRSSFEDMKFATWLLVNAKTVRTDTCQPRLCPDWAGLRLGSCVKIIAIKAQIAETQGTERVNQLLSNDEP</sequence>
<reference evidence="1 2" key="1">
    <citation type="journal article" date="2014" name="Genome Biol. Evol.">
        <title>The genome of the myxosporean Thelohanellus kitauei shows adaptations to nutrient acquisition within its fish host.</title>
        <authorList>
            <person name="Yang Y."/>
            <person name="Xiong J."/>
            <person name="Zhou Z."/>
            <person name="Huo F."/>
            <person name="Miao W."/>
            <person name="Ran C."/>
            <person name="Liu Y."/>
            <person name="Zhang J."/>
            <person name="Feng J."/>
            <person name="Wang M."/>
            <person name="Wang M."/>
            <person name="Wang L."/>
            <person name="Yao B."/>
        </authorList>
    </citation>
    <scope>NUCLEOTIDE SEQUENCE [LARGE SCALE GENOMIC DNA]</scope>
    <source>
        <strain evidence="1">Wuqing</strain>
    </source>
</reference>
<comment type="caution">
    <text evidence="1">The sequence shown here is derived from an EMBL/GenBank/DDBJ whole genome shotgun (WGS) entry which is preliminary data.</text>
</comment>